<dbReference type="EMBL" id="MUJK01000010">
    <property type="protein sequence ID" value="POF39715.1"/>
    <property type="molecule type" value="Genomic_DNA"/>
</dbReference>
<name>A0A2S3VIC2_9PSED</name>
<comment type="caution">
    <text evidence="3">The sequence shown here is derived from an EMBL/GenBank/DDBJ whole genome shotgun (WGS) entry which is preliminary data.</text>
</comment>
<dbReference type="Proteomes" id="UP000237440">
    <property type="component" value="Unassembled WGS sequence"/>
</dbReference>
<feature type="region of interest" description="Disordered" evidence="1">
    <location>
        <begin position="72"/>
        <end position="94"/>
    </location>
</feature>
<keyword evidence="4" id="KW-1185">Reference proteome</keyword>
<reference evidence="4" key="1">
    <citation type="submission" date="2017-02" db="EMBL/GenBank/DDBJ databases">
        <authorList>
            <person name="Furmanczyk E.M."/>
        </authorList>
    </citation>
    <scope>NUCLEOTIDE SEQUENCE [LARGE SCALE GENOMIC DNA]</scope>
    <source>
        <strain evidence="4">AP3_22</strain>
    </source>
</reference>
<dbReference type="OrthoDB" id="7019162at2"/>
<evidence type="ECO:0000256" key="1">
    <source>
        <dbReference type="SAM" id="MobiDB-lite"/>
    </source>
</evidence>
<dbReference type="RefSeq" id="WP_103396955.1">
    <property type="nucleotide sequence ID" value="NZ_MUJK01000010.1"/>
</dbReference>
<proteinExistence type="predicted"/>
<feature type="signal peptide" evidence="2">
    <location>
        <begin position="1"/>
        <end position="24"/>
    </location>
</feature>
<evidence type="ECO:0000313" key="4">
    <source>
        <dbReference type="Proteomes" id="UP000237440"/>
    </source>
</evidence>
<feature type="chain" id="PRO_5015471639" evidence="2">
    <location>
        <begin position="25"/>
        <end position="94"/>
    </location>
</feature>
<evidence type="ECO:0000256" key="2">
    <source>
        <dbReference type="SAM" id="SignalP"/>
    </source>
</evidence>
<protein>
    <submittedName>
        <fullName evidence="3">Uncharacterized protein</fullName>
    </submittedName>
</protein>
<organism evidence="3 4">
    <name type="scientific">Pseudomonas laurylsulfativorans</name>
    <dbReference type="NCBI Taxonomy" id="1943631"/>
    <lineage>
        <taxon>Bacteria</taxon>
        <taxon>Pseudomonadati</taxon>
        <taxon>Pseudomonadota</taxon>
        <taxon>Gammaproteobacteria</taxon>
        <taxon>Pseudomonadales</taxon>
        <taxon>Pseudomonadaceae</taxon>
        <taxon>Pseudomonas</taxon>
    </lineage>
</organism>
<dbReference type="NCBIfam" id="NF038296">
    <property type="entry name" value="HisXaaSer_A2"/>
    <property type="match status" value="1"/>
</dbReference>
<accession>A0A2S3VIC2</accession>
<dbReference type="AlphaFoldDB" id="A0A2S3VIC2"/>
<evidence type="ECO:0000313" key="3">
    <source>
        <dbReference type="EMBL" id="POF39715.1"/>
    </source>
</evidence>
<sequence>MKKRSFLVPMATLAAAVATEQASAVATHEVIEPSTETTNTFQAEAPSENLSVRGGNDQFAFVLKRGDQGQLMAYHTSHSSHASHSSHSSHTSGS</sequence>
<keyword evidence="2" id="KW-0732">Signal</keyword>
<feature type="compositionally biased region" description="Low complexity" evidence="1">
    <location>
        <begin position="75"/>
        <end position="94"/>
    </location>
</feature>
<gene>
    <name evidence="3" type="ORF">B0D71_23750</name>
</gene>